<evidence type="ECO:0000313" key="7">
    <source>
        <dbReference type="Proteomes" id="UP001467690"/>
    </source>
</evidence>
<dbReference type="InterPro" id="IPR000524">
    <property type="entry name" value="Tscrpt_reg_HTH_GntR"/>
</dbReference>
<dbReference type="SMART" id="SM00895">
    <property type="entry name" value="FCD"/>
    <property type="match status" value="1"/>
</dbReference>
<dbReference type="PANTHER" id="PTHR43537">
    <property type="entry name" value="TRANSCRIPTIONAL REGULATOR, GNTR FAMILY"/>
    <property type="match status" value="1"/>
</dbReference>
<dbReference type="CDD" id="cd07377">
    <property type="entry name" value="WHTH_GntR"/>
    <property type="match status" value="1"/>
</dbReference>
<dbReference type="PROSITE" id="PS50949">
    <property type="entry name" value="HTH_GNTR"/>
    <property type="match status" value="1"/>
</dbReference>
<dbReference type="InterPro" id="IPR008920">
    <property type="entry name" value="TF_FadR/GntR_C"/>
</dbReference>
<keyword evidence="4" id="KW-0175">Coiled coil</keyword>
<evidence type="ECO:0000256" key="2">
    <source>
        <dbReference type="ARBA" id="ARBA00023125"/>
    </source>
</evidence>
<dbReference type="Pfam" id="PF07729">
    <property type="entry name" value="FCD"/>
    <property type="match status" value="1"/>
</dbReference>
<comment type="caution">
    <text evidence="6">The sequence shown here is derived from an EMBL/GenBank/DDBJ whole genome shotgun (WGS) entry which is preliminary data.</text>
</comment>
<sequence length="235" mass="26629">MVSKDTFKVITTDRLYIKVADQLRELIENKTFKPGERFPAERSLAEKLGVSRPTVREAMIALELAGLIEIRTGSGIYVAKNAGVKDAKLADDGIGPFEILEMRYVLESEICALAAQRITTEQLNELAQTLEEMQAQQEQGEASEVADNKFHLIIAKASQNTAMYESVKWLWDLRNREYISTAFFERIRNEGILPSIEEHRKIYQALKNGDSERARLAMKNHIDSAINNAAKHFND</sequence>
<evidence type="ECO:0000256" key="3">
    <source>
        <dbReference type="ARBA" id="ARBA00023163"/>
    </source>
</evidence>
<dbReference type="InterPro" id="IPR036390">
    <property type="entry name" value="WH_DNA-bd_sf"/>
</dbReference>
<dbReference type="InterPro" id="IPR036388">
    <property type="entry name" value="WH-like_DNA-bd_sf"/>
</dbReference>
<gene>
    <name evidence="6" type="ORF">ABS311_14675</name>
</gene>
<dbReference type="Pfam" id="PF00392">
    <property type="entry name" value="GntR"/>
    <property type="match status" value="1"/>
</dbReference>
<dbReference type="RefSeq" id="WP_143869839.1">
    <property type="nucleotide sequence ID" value="NZ_CP041660.1"/>
</dbReference>
<keyword evidence="7" id="KW-1185">Reference proteome</keyword>
<keyword evidence="1" id="KW-0805">Transcription regulation</keyword>
<dbReference type="InterPro" id="IPR011711">
    <property type="entry name" value="GntR_C"/>
</dbReference>
<keyword evidence="2" id="KW-0238">DNA-binding</keyword>
<proteinExistence type="predicted"/>
<dbReference type="Proteomes" id="UP001467690">
    <property type="component" value="Unassembled WGS sequence"/>
</dbReference>
<evidence type="ECO:0000256" key="4">
    <source>
        <dbReference type="SAM" id="Coils"/>
    </source>
</evidence>
<dbReference type="SUPFAM" id="SSF48008">
    <property type="entry name" value="GntR ligand-binding domain-like"/>
    <property type="match status" value="1"/>
</dbReference>
<keyword evidence="3" id="KW-0804">Transcription</keyword>
<dbReference type="SUPFAM" id="SSF46785">
    <property type="entry name" value="Winged helix' DNA-binding domain"/>
    <property type="match status" value="1"/>
</dbReference>
<evidence type="ECO:0000256" key="1">
    <source>
        <dbReference type="ARBA" id="ARBA00023015"/>
    </source>
</evidence>
<dbReference type="Gene3D" id="1.10.10.10">
    <property type="entry name" value="Winged helix-like DNA-binding domain superfamily/Winged helix DNA-binding domain"/>
    <property type="match status" value="1"/>
</dbReference>
<dbReference type="SMART" id="SM00345">
    <property type="entry name" value="HTH_GNTR"/>
    <property type="match status" value="1"/>
</dbReference>
<reference evidence="6 7" key="1">
    <citation type="submission" date="2024-06" db="EMBL/GenBank/DDBJ databases">
        <authorList>
            <person name="Chen R.Y."/>
        </authorList>
    </citation>
    <scope>NUCLEOTIDE SEQUENCE [LARGE SCALE GENOMIC DNA]</scope>
    <source>
        <strain evidence="6 7">D2</strain>
    </source>
</reference>
<evidence type="ECO:0000259" key="5">
    <source>
        <dbReference type="PROSITE" id="PS50949"/>
    </source>
</evidence>
<dbReference type="PANTHER" id="PTHR43537:SF5">
    <property type="entry name" value="UXU OPERON TRANSCRIPTIONAL REGULATOR"/>
    <property type="match status" value="1"/>
</dbReference>
<dbReference type="EMBL" id="JBELOE010000254">
    <property type="protein sequence ID" value="MER2493124.1"/>
    <property type="molecule type" value="Genomic_DNA"/>
</dbReference>
<feature type="domain" description="HTH gntR-type" evidence="5">
    <location>
        <begin position="13"/>
        <end position="81"/>
    </location>
</feature>
<protein>
    <submittedName>
        <fullName evidence="6">FadR/GntR family transcriptional regulator</fullName>
    </submittedName>
</protein>
<organism evidence="6 7">
    <name type="scientific">Catenovulum sediminis</name>
    <dbReference type="NCBI Taxonomy" id="1740262"/>
    <lineage>
        <taxon>Bacteria</taxon>
        <taxon>Pseudomonadati</taxon>
        <taxon>Pseudomonadota</taxon>
        <taxon>Gammaproteobacteria</taxon>
        <taxon>Alteromonadales</taxon>
        <taxon>Alteromonadaceae</taxon>
        <taxon>Catenovulum</taxon>
    </lineage>
</organism>
<accession>A0ABV1RJR9</accession>
<dbReference type="PRINTS" id="PR00035">
    <property type="entry name" value="HTHGNTR"/>
</dbReference>
<dbReference type="Gene3D" id="1.20.120.530">
    <property type="entry name" value="GntR ligand-binding domain-like"/>
    <property type="match status" value="1"/>
</dbReference>
<feature type="coiled-coil region" evidence="4">
    <location>
        <begin position="116"/>
        <end position="143"/>
    </location>
</feature>
<evidence type="ECO:0000313" key="6">
    <source>
        <dbReference type="EMBL" id="MER2493124.1"/>
    </source>
</evidence>
<name>A0ABV1RJR9_9ALTE</name>